<dbReference type="Gene3D" id="1.20.1250.20">
    <property type="entry name" value="MFS general substrate transporter like domains"/>
    <property type="match status" value="1"/>
</dbReference>
<name>A0ABR0EBG9_ZASCE</name>
<feature type="transmembrane region" description="Helical" evidence="5">
    <location>
        <begin position="95"/>
        <end position="112"/>
    </location>
</feature>
<dbReference type="EMBL" id="JAXOVC010000008">
    <property type="protein sequence ID" value="KAK4498398.1"/>
    <property type="molecule type" value="Genomic_DNA"/>
</dbReference>
<feature type="transmembrane region" description="Helical" evidence="5">
    <location>
        <begin position="503"/>
        <end position="522"/>
    </location>
</feature>
<evidence type="ECO:0000256" key="2">
    <source>
        <dbReference type="ARBA" id="ARBA00022692"/>
    </source>
</evidence>
<evidence type="ECO:0000313" key="7">
    <source>
        <dbReference type="Proteomes" id="UP001305779"/>
    </source>
</evidence>
<keyword evidence="3 5" id="KW-1133">Transmembrane helix</keyword>
<evidence type="ECO:0000313" key="6">
    <source>
        <dbReference type="EMBL" id="KAK4498398.1"/>
    </source>
</evidence>
<evidence type="ECO:0000256" key="5">
    <source>
        <dbReference type="SAM" id="Phobius"/>
    </source>
</evidence>
<gene>
    <name evidence="6" type="ORF">PRZ48_011056</name>
</gene>
<feature type="transmembrane region" description="Helical" evidence="5">
    <location>
        <begin position="319"/>
        <end position="342"/>
    </location>
</feature>
<dbReference type="PANTHER" id="PTHR23502">
    <property type="entry name" value="MAJOR FACILITATOR SUPERFAMILY"/>
    <property type="match status" value="1"/>
</dbReference>
<dbReference type="SUPFAM" id="SSF103473">
    <property type="entry name" value="MFS general substrate transporter"/>
    <property type="match status" value="1"/>
</dbReference>
<feature type="transmembrane region" description="Helical" evidence="5">
    <location>
        <begin position="210"/>
        <end position="230"/>
    </location>
</feature>
<feature type="transmembrane region" description="Helical" evidence="5">
    <location>
        <begin position="362"/>
        <end position="387"/>
    </location>
</feature>
<proteinExistence type="predicted"/>
<keyword evidence="2 5" id="KW-0812">Transmembrane</keyword>
<feature type="transmembrane region" description="Helical" evidence="5">
    <location>
        <begin position="56"/>
        <end position="75"/>
    </location>
</feature>
<accession>A0ABR0EBG9</accession>
<dbReference type="InterPro" id="IPR036259">
    <property type="entry name" value="MFS_trans_sf"/>
</dbReference>
<evidence type="ECO:0000256" key="1">
    <source>
        <dbReference type="ARBA" id="ARBA00004141"/>
    </source>
</evidence>
<evidence type="ECO:0000256" key="3">
    <source>
        <dbReference type="ARBA" id="ARBA00022989"/>
    </source>
</evidence>
<dbReference type="InterPro" id="IPR011701">
    <property type="entry name" value="MFS"/>
</dbReference>
<dbReference type="Proteomes" id="UP001305779">
    <property type="component" value="Unassembled WGS sequence"/>
</dbReference>
<feature type="transmembrane region" description="Helical" evidence="5">
    <location>
        <begin position="408"/>
        <end position="427"/>
    </location>
</feature>
<dbReference type="PANTHER" id="PTHR23502:SF30">
    <property type="entry name" value="TRANSPORTER, PUTATIVE (AFU_ORTHOLOGUE AFUA_8G04702)-RELATED"/>
    <property type="match status" value="1"/>
</dbReference>
<evidence type="ECO:0000256" key="4">
    <source>
        <dbReference type="ARBA" id="ARBA00023136"/>
    </source>
</evidence>
<evidence type="ECO:0008006" key="8">
    <source>
        <dbReference type="Google" id="ProtNLM"/>
    </source>
</evidence>
<organism evidence="6 7">
    <name type="scientific">Zasmidium cellare</name>
    <name type="common">Wine cellar mold</name>
    <name type="synonym">Racodium cellare</name>
    <dbReference type="NCBI Taxonomy" id="395010"/>
    <lineage>
        <taxon>Eukaryota</taxon>
        <taxon>Fungi</taxon>
        <taxon>Dikarya</taxon>
        <taxon>Ascomycota</taxon>
        <taxon>Pezizomycotina</taxon>
        <taxon>Dothideomycetes</taxon>
        <taxon>Dothideomycetidae</taxon>
        <taxon>Mycosphaerellales</taxon>
        <taxon>Mycosphaerellaceae</taxon>
        <taxon>Zasmidium</taxon>
    </lineage>
</organism>
<comment type="caution">
    <text evidence="6">The sequence shown here is derived from an EMBL/GenBank/DDBJ whole genome shotgun (WGS) entry which is preliminary data.</text>
</comment>
<comment type="subcellular location">
    <subcellularLocation>
        <location evidence="1">Membrane</location>
        <topology evidence="1">Multi-pass membrane protein</topology>
    </subcellularLocation>
</comment>
<dbReference type="Pfam" id="PF07690">
    <property type="entry name" value="MFS_1"/>
    <property type="match status" value="1"/>
</dbReference>
<sequence>MTEHRNDTVPGTVQLINVSNNPSDETHGVVDNDIVLVPQPSADPEDPLNWTRRRKFWALTMVLVYNFGVSIPQTMHFSVIADITRDTGISTADLVQGNGLMFLFLGWACLFWQPIATAYGRRGVYLASTLICTPIMVWTAYSSSAGEWYGNRILIGCANAAIESLPEISIADIFFAHERGTWMAVYVLVLFGSSFISPIIAGWFDVVYGWRWTMFLGAMISALAFFILFFGMEETMYYRRTIEGEGLQNVPGSIAETSSNEEKNPEKLHMFAVPSLSQDPPTTQPYPPPRTYLQKLKPFIRLPGRPTPKQVLWMMWRPLPIILQFPNIAWSGFIYGINLSWYNVLNGTTSPVLSAPPYNWSAALIGCIYVGPIIGSILGCIWSGWLADKWVLRLARRNGGIREPEQRLWPLSIAGVFTCAGLILWGVGAYHGIHWIGLAFGLGMLTFGLIVGGSIGLSYAVDCFKEISGESMASVIIRRNTMGFGFSYAITPWYTNVGLQDCFITAGFVSLACMMTFLLMVWKGKALRRWSARAYWRYVESSLVASH</sequence>
<feature type="transmembrane region" description="Helical" evidence="5">
    <location>
        <begin position="433"/>
        <end position="460"/>
    </location>
</feature>
<keyword evidence="4 5" id="KW-0472">Membrane</keyword>
<reference evidence="6 7" key="1">
    <citation type="journal article" date="2023" name="G3 (Bethesda)">
        <title>A chromosome-level genome assembly of Zasmidium syzygii isolated from banana leaves.</title>
        <authorList>
            <person name="van Westerhoven A.C."/>
            <person name="Mehrabi R."/>
            <person name="Talebi R."/>
            <person name="Steentjes M.B.F."/>
            <person name="Corcolon B."/>
            <person name="Chong P.A."/>
            <person name="Kema G.H.J."/>
            <person name="Seidl M.F."/>
        </authorList>
    </citation>
    <scope>NUCLEOTIDE SEQUENCE [LARGE SCALE GENOMIC DNA]</scope>
    <source>
        <strain evidence="6 7">P124</strain>
    </source>
</reference>
<protein>
    <recommendedName>
        <fullName evidence="8">Major facilitator superfamily (MFS) profile domain-containing protein</fullName>
    </recommendedName>
</protein>
<keyword evidence="7" id="KW-1185">Reference proteome</keyword>
<feature type="transmembrane region" description="Helical" evidence="5">
    <location>
        <begin position="183"/>
        <end position="204"/>
    </location>
</feature>